<proteinExistence type="predicted"/>
<dbReference type="Proteomes" id="UP000789901">
    <property type="component" value="Unassembled WGS sequence"/>
</dbReference>
<organism evidence="1 2">
    <name type="scientific">Gigaspora margarita</name>
    <dbReference type="NCBI Taxonomy" id="4874"/>
    <lineage>
        <taxon>Eukaryota</taxon>
        <taxon>Fungi</taxon>
        <taxon>Fungi incertae sedis</taxon>
        <taxon>Mucoromycota</taxon>
        <taxon>Glomeromycotina</taxon>
        <taxon>Glomeromycetes</taxon>
        <taxon>Diversisporales</taxon>
        <taxon>Gigasporaceae</taxon>
        <taxon>Gigaspora</taxon>
    </lineage>
</organism>
<comment type="caution">
    <text evidence="1">The sequence shown here is derived from an EMBL/GenBank/DDBJ whole genome shotgun (WGS) entry which is preliminary data.</text>
</comment>
<dbReference type="EMBL" id="CAJVQB010002478">
    <property type="protein sequence ID" value="CAG8576451.1"/>
    <property type="molecule type" value="Genomic_DNA"/>
</dbReference>
<dbReference type="Gene3D" id="3.40.30.10">
    <property type="entry name" value="Glutaredoxin"/>
    <property type="match status" value="1"/>
</dbReference>
<protein>
    <submittedName>
        <fullName evidence="1">36308_t:CDS:1</fullName>
    </submittedName>
</protein>
<dbReference type="SUPFAM" id="SSF52833">
    <property type="entry name" value="Thioredoxin-like"/>
    <property type="match status" value="1"/>
</dbReference>
<dbReference type="PANTHER" id="PTHR31902">
    <property type="entry name" value="ACTIN PATCHES DISTAL PROTEIN 1"/>
    <property type="match status" value="1"/>
</dbReference>
<dbReference type="PANTHER" id="PTHR31902:SF14">
    <property type="entry name" value="ACTIN PATCHES DISTAL PROTEIN 1"/>
    <property type="match status" value="1"/>
</dbReference>
<keyword evidence="2" id="KW-1185">Reference proteome</keyword>
<accession>A0ABN7UEG1</accession>
<evidence type="ECO:0000313" key="1">
    <source>
        <dbReference type="EMBL" id="CAG8576451.1"/>
    </source>
</evidence>
<reference evidence="1 2" key="1">
    <citation type="submission" date="2021-06" db="EMBL/GenBank/DDBJ databases">
        <authorList>
            <person name="Kallberg Y."/>
            <person name="Tangrot J."/>
            <person name="Rosling A."/>
        </authorList>
    </citation>
    <scope>NUCLEOTIDE SEQUENCE [LARGE SCALE GENOMIC DNA]</scope>
    <source>
        <strain evidence="1 2">120-4 pot B 10/14</strain>
    </source>
</reference>
<dbReference type="InterPro" id="IPR009737">
    <property type="entry name" value="Aim32/Apd1-like"/>
</dbReference>
<sequence>MEKQSIFRRLGSKLSNIIQPTIYSKTMNSNLSQNEEHHQPSQDADAYKNSGAQLQTIPSCNEVVSIADFDQDPCYSCADPCFDHKGYPSYLKIDYKSPLEGSVKPYVKHVLISTGKSDWGSRIEDECGTLASNLNKVIKGDSEKKFLQKEKKKDFSKKDKRNKVEAGGLNNDDINIELEKPRIVVTNSDRQNSDYDPSFSKGNDILLFPDNILIRNVSPKDSSEFYKKFLSSSMDAPSLDEKGLSISSFNFTVEPMPYKAVIVICSHKRRDKRCGITGPILKDEFNKVLKEKGLDVESNNNDGVAVFLSSHTGGDCHRFAGNVIVYRGGQGIWYGRVIACHAKNIVETTVLEGKVIKDLYRGSMNGSFAPGRGGRLDW</sequence>
<dbReference type="InterPro" id="IPR036249">
    <property type="entry name" value="Thioredoxin-like_sf"/>
</dbReference>
<evidence type="ECO:0000313" key="2">
    <source>
        <dbReference type="Proteomes" id="UP000789901"/>
    </source>
</evidence>
<name>A0ABN7UEG1_GIGMA</name>
<dbReference type="CDD" id="cd03062">
    <property type="entry name" value="TRX_Fd_Sucrase"/>
    <property type="match status" value="1"/>
</dbReference>
<gene>
    <name evidence="1" type="ORF">GMARGA_LOCUS5738</name>
</gene>
<dbReference type="Pfam" id="PF06999">
    <property type="entry name" value="Suc_Fer-like"/>
    <property type="match status" value="1"/>
</dbReference>